<reference evidence="2 3" key="1">
    <citation type="submission" date="2020-11" db="EMBL/GenBank/DDBJ databases">
        <authorList>
            <person name="Wallbank WR R."/>
            <person name="Pardo Diaz C."/>
            <person name="Kozak K."/>
            <person name="Martin S."/>
            <person name="Jiggins C."/>
            <person name="Moest M."/>
            <person name="Warren A I."/>
            <person name="Generalovic N T."/>
            <person name="Byers J.R.P. K."/>
            <person name="Montejo-Kovacevich G."/>
            <person name="Yen C E."/>
        </authorList>
    </citation>
    <scope>NUCLEOTIDE SEQUENCE [LARGE SCALE GENOMIC DNA]</scope>
</reference>
<gene>
    <name evidence="2" type="ORF">HERILL_LOCUS14273</name>
</gene>
<dbReference type="AlphaFoldDB" id="A0A7R8V487"/>
<organism evidence="2 3">
    <name type="scientific">Hermetia illucens</name>
    <name type="common">Black soldier fly</name>
    <dbReference type="NCBI Taxonomy" id="343691"/>
    <lineage>
        <taxon>Eukaryota</taxon>
        <taxon>Metazoa</taxon>
        <taxon>Ecdysozoa</taxon>
        <taxon>Arthropoda</taxon>
        <taxon>Hexapoda</taxon>
        <taxon>Insecta</taxon>
        <taxon>Pterygota</taxon>
        <taxon>Neoptera</taxon>
        <taxon>Endopterygota</taxon>
        <taxon>Diptera</taxon>
        <taxon>Brachycera</taxon>
        <taxon>Stratiomyomorpha</taxon>
        <taxon>Stratiomyidae</taxon>
        <taxon>Hermetiinae</taxon>
        <taxon>Hermetia</taxon>
    </lineage>
</organism>
<name>A0A7R8V487_HERIL</name>
<evidence type="ECO:0000313" key="3">
    <source>
        <dbReference type="Proteomes" id="UP000594454"/>
    </source>
</evidence>
<keyword evidence="3" id="KW-1185">Reference proteome</keyword>
<proteinExistence type="predicted"/>
<dbReference type="Gene3D" id="3.90.1200.10">
    <property type="match status" value="1"/>
</dbReference>
<dbReference type="SMART" id="SM00587">
    <property type="entry name" value="CHK"/>
    <property type="match status" value="1"/>
</dbReference>
<dbReference type="EMBL" id="LR899014">
    <property type="protein sequence ID" value="CAD7091875.1"/>
    <property type="molecule type" value="Genomic_DNA"/>
</dbReference>
<accession>A0A7R8V487</accession>
<evidence type="ECO:0000259" key="1">
    <source>
        <dbReference type="SMART" id="SM00587"/>
    </source>
</evidence>
<evidence type="ECO:0000313" key="2">
    <source>
        <dbReference type="EMBL" id="CAD7091875.1"/>
    </source>
</evidence>
<dbReference type="InterPro" id="IPR015897">
    <property type="entry name" value="CHK_kinase-like"/>
</dbReference>
<dbReference type="InterPro" id="IPR011009">
    <property type="entry name" value="Kinase-like_dom_sf"/>
</dbReference>
<dbReference type="InterPro" id="IPR004119">
    <property type="entry name" value="EcKL"/>
</dbReference>
<dbReference type="SUPFAM" id="SSF56112">
    <property type="entry name" value="Protein kinase-like (PK-like)"/>
    <property type="match status" value="1"/>
</dbReference>
<dbReference type="OMA" id="PEWLTHD"/>
<dbReference type="OrthoDB" id="411145at2759"/>
<dbReference type="InParanoid" id="A0A7R8V487"/>
<dbReference type="Proteomes" id="UP000594454">
    <property type="component" value="Chromosome 6"/>
</dbReference>
<protein>
    <recommendedName>
        <fullName evidence="1">CHK kinase-like domain-containing protein</fullName>
    </recommendedName>
</protein>
<dbReference type="PANTHER" id="PTHR11012">
    <property type="entry name" value="PROTEIN KINASE-LIKE DOMAIN-CONTAINING"/>
    <property type="match status" value="1"/>
</dbReference>
<sequence>MPCSSVEESPNKPSWLSERYVQDALRKYTKDSSLEIVKLEIVPASSKGDNYCGVMTRIRVKFTRDECKGIQSGSYILKSTFEDEADTITVHVMEGYNVYNHELEMYGTIFPKLRSILENIDYREDLVPRTVTIDLDHKSIFFEDLTARGFQMADVKKGLNTEHVKIILIKLAKMHAASALLDQENPKICRKFDRGLFNKHYEGFAPFMTRNLEVCARMVRGWEGYEMYGDKLMNLVPKLTEYGQRATEPRKHHLNVLTHGDLWCNNTMFKYNDKGEPVDVILLDFQFSCWASPTIDLHYLFNTSLAEGLWLNHIEEFVQFYYLNLRKSLEDLGFQGKIPTLQEFWLQYMETAFYALFTSLIPQAIMLNEELEDASFNCLLEGDTERSMRLRNAIYSNPKIQSNLRRQLPVFDRRGLLDIQD</sequence>
<dbReference type="Pfam" id="PF02958">
    <property type="entry name" value="EcKL"/>
    <property type="match status" value="1"/>
</dbReference>
<feature type="domain" description="CHK kinase-like" evidence="1">
    <location>
        <begin position="140"/>
        <end position="331"/>
    </location>
</feature>
<dbReference type="PANTHER" id="PTHR11012:SF13">
    <property type="entry name" value="CHK KINASE-LIKE DOMAIN-CONTAINING PROTEIN-RELATED"/>
    <property type="match status" value="1"/>
</dbReference>